<name>A0A1I4YBM4_9GAMM</name>
<dbReference type="Proteomes" id="UP000198575">
    <property type="component" value="Unassembled WGS sequence"/>
</dbReference>
<accession>A0A1I4YBM4</accession>
<evidence type="ECO:0000256" key="4">
    <source>
        <dbReference type="ARBA" id="ARBA00023136"/>
    </source>
</evidence>
<dbReference type="SUPFAM" id="SSF161084">
    <property type="entry name" value="MAPEG domain-like"/>
    <property type="match status" value="1"/>
</dbReference>
<evidence type="ECO:0000256" key="3">
    <source>
        <dbReference type="ARBA" id="ARBA00022989"/>
    </source>
</evidence>
<dbReference type="PANTHER" id="PTHR35371:SF1">
    <property type="entry name" value="BLR7753 PROTEIN"/>
    <property type="match status" value="1"/>
</dbReference>
<dbReference type="Pfam" id="PF01124">
    <property type="entry name" value="MAPEG"/>
    <property type="match status" value="1"/>
</dbReference>
<evidence type="ECO:0000256" key="1">
    <source>
        <dbReference type="ARBA" id="ARBA00004370"/>
    </source>
</evidence>
<dbReference type="OrthoDB" id="513661at2"/>
<feature type="transmembrane region" description="Helical" evidence="5">
    <location>
        <begin position="7"/>
        <end position="25"/>
    </location>
</feature>
<dbReference type="STRING" id="578942.SAMN05216289_11646"/>
<keyword evidence="3 5" id="KW-1133">Transmembrane helix</keyword>
<dbReference type="GO" id="GO:0016020">
    <property type="term" value="C:membrane"/>
    <property type="evidence" value="ECO:0007669"/>
    <property type="project" value="UniProtKB-SubCell"/>
</dbReference>
<dbReference type="RefSeq" id="WP_092408171.1">
    <property type="nucleotide sequence ID" value="NZ_FOVF01000016.1"/>
</dbReference>
<evidence type="ECO:0000313" key="6">
    <source>
        <dbReference type="EMBL" id="SFN35425.1"/>
    </source>
</evidence>
<dbReference type="InterPro" id="IPR023352">
    <property type="entry name" value="MAPEG-like_dom_sf"/>
</dbReference>
<sequence length="129" mass="13946">MSIELQMLAWSIVLGLLHILLGATLGTMQRGLKWNASARDGVPEPLTGVAGRLERANHNFRETFVFFAAAVIAVLLAGKSGSQTALGAQIYFWARLAYLPVYAAGIPFLRTLIWGVSMAGLLMVLLALF</sequence>
<dbReference type="EMBL" id="FOVF01000016">
    <property type="protein sequence ID" value="SFN35425.1"/>
    <property type="molecule type" value="Genomic_DNA"/>
</dbReference>
<reference evidence="6 7" key="1">
    <citation type="submission" date="2016-10" db="EMBL/GenBank/DDBJ databases">
        <authorList>
            <person name="de Groot N.N."/>
        </authorList>
    </citation>
    <scope>NUCLEOTIDE SEQUENCE [LARGE SCALE GENOMIC DNA]</scope>
    <source>
        <strain evidence="6 7">CGMCC 1.7659</strain>
    </source>
</reference>
<feature type="transmembrane region" description="Helical" evidence="5">
    <location>
        <begin position="60"/>
        <end position="78"/>
    </location>
</feature>
<dbReference type="AlphaFoldDB" id="A0A1I4YBM4"/>
<feature type="transmembrane region" description="Helical" evidence="5">
    <location>
        <begin position="112"/>
        <end position="128"/>
    </location>
</feature>
<evidence type="ECO:0000313" key="7">
    <source>
        <dbReference type="Proteomes" id="UP000198575"/>
    </source>
</evidence>
<dbReference type="InterPro" id="IPR001129">
    <property type="entry name" value="Membr-assoc_MAPEG"/>
</dbReference>
<evidence type="ECO:0000256" key="5">
    <source>
        <dbReference type="SAM" id="Phobius"/>
    </source>
</evidence>
<dbReference type="Gene3D" id="1.20.120.550">
    <property type="entry name" value="Membrane associated eicosanoid/glutathione metabolism-like domain"/>
    <property type="match status" value="1"/>
</dbReference>
<proteinExistence type="predicted"/>
<keyword evidence="2 5" id="KW-0812">Transmembrane</keyword>
<gene>
    <name evidence="6" type="ORF">SAMN05216289_11646</name>
</gene>
<dbReference type="PANTHER" id="PTHR35371">
    <property type="entry name" value="INNER MEMBRANE PROTEIN"/>
    <property type="match status" value="1"/>
</dbReference>
<comment type="subcellular location">
    <subcellularLocation>
        <location evidence="1">Membrane</location>
    </subcellularLocation>
</comment>
<keyword evidence="4 5" id="KW-0472">Membrane</keyword>
<evidence type="ECO:0000256" key="2">
    <source>
        <dbReference type="ARBA" id="ARBA00022692"/>
    </source>
</evidence>
<keyword evidence="7" id="KW-1185">Reference proteome</keyword>
<protein>
    <submittedName>
        <fullName evidence="6">Uncharacterized conserved protein, MAPEG superfamily</fullName>
    </submittedName>
</protein>
<organism evidence="6 7">
    <name type="scientific">Dokdonella immobilis</name>
    <dbReference type="NCBI Taxonomy" id="578942"/>
    <lineage>
        <taxon>Bacteria</taxon>
        <taxon>Pseudomonadati</taxon>
        <taxon>Pseudomonadota</taxon>
        <taxon>Gammaproteobacteria</taxon>
        <taxon>Lysobacterales</taxon>
        <taxon>Rhodanobacteraceae</taxon>
        <taxon>Dokdonella</taxon>
    </lineage>
</organism>